<proteinExistence type="predicted"/>
<protein>
    <submittedName>
        <fullName evidence="1">Uncharacterized protein</fullName>
    </submittedName>
</protein>
<organism evidence="1 2">
    <name type="scientific">Candidatus Woesebacteria bacterium RIFCSPHIGHO2_01_FULL_41_10</name>
    <dbReference type="NCBI Taxonomy" id="1802500"/>
    <lineage>
        <taxon>Bacteria</taxon>
        <taxon>Candidatus Woeseibacteriota</taxon>
    </lineage>
</organism>
<dbReference type="AlphaFoldDB" id="A0A1F7YNS2"/>
<reference evidence="1 2" key="1">
    <citation type="journal article" date="2016" name="Nat. Commun.">
        <title>Thousands of microbial genomes shed light on interconnected biogeochemical processes in an aquifer system.</title>
        <authorList>
            <person name="Anantharaman K."/>
            <person name="Brown C.T."/>
            <person name="Hug L.A."/>
            <person name="Sharon I."/>
            <person name="Castelle C.J."/>
            <person name="Probst A.J."/>
            <person name="Thomas B.C."/>
            <person name="Singh A."/>
            <person name="Wilkins M.J."/>
            <person name="Karaoz U."/>
            <person name="Brodie E.L."/>
            <person name="Williams K.H."/>
            <person name="Hubbard S.S."/>
            <person name="Banfield J.F."/>
        </authorList>
    </citation>
    <scope>NUCLEOTIDE SEQUENCE [LARGE SCALE GENOMIC DNA]</scope>
</reference>
<comment type="caution">
    <text evidence="1">The sequence shown here is derived from an EMBL/GenBank/DDBJ whole genome shotgun (WGS) entry which is preliminary data.</text>
</comment>
<evidence type="ECO:0000313" key="1">
    <source>
        <dbReference type="EMBL" id="OGM28248.1"/>
    </source>
</evidence>
<evidence type="ECO:0000313" key="2">
    <source>
        <dbReference type="Proteomes" id="UP000177263"/>
    </source>
</evidence>
<sequence>MDTRKAEKYKELEKEHKKIVEKLEYLYRGFRGVSHENSAAEMRYTTIRVYEAHLRSIEAEMKTLKKEG</sequence>
<name>A0A1F7YNS2_9BACT</name>
<dbReference type="EMBL" id="MGGM01000033">
    <property type="protein sequence ID" value="OGM28248.1"/>
    <property type="molecule type" value="Genomic_DNA"/>
</dbReference>
<dbReference type="Proteomes" id="UP000177263">
    <property type="component" value="Unassembled WGS sequence"/>
</dbReference>
<gene>
    <name evidence="1" type="ORF">A2801_04470</name>
</gene>
<accession>A0A1F7YNS2</accession>